<proteinExistence type="predicted"/>
<dbReference type="InterPro" id="IPR018392">
    <property type="entry name" value="LysM"/>
</dbReference>
<evidence type="ECO:0000259" key="2">
    <source>
        <dbReference type="PROSITE" id="PS51782"/>
    </source>
</evidence>
<dbReference type="AlphaFoldDB" id="A0A9D9E336"/>
<dbReference type="SMART" id="SM00257">
    <property type="entry name" value="LysM"/>
    <property type="match status" value="3"/>
</dbReference>
<dbReference type="CDD" id="cd00118">
    <property type="entry name" value="LysM"/>
    <property type="match status" value="2"/>
</dbReference>
<dbReference type="Gene3D" id="3.40.50.2300">
    <property type="match status" value="2"/>
</dbReference>
<dbReference type="InterPro" id="IPR028082">
    <property type="entry name" value="Peripla_BP_I"/>
</dbReference>
<dbReference type="EMBL" id="JADIMW010000003">
    <property type="protein sequence ID" value="MBO8437296.1"/>
    <property type="molecule type" value="Genomic_DNA"/>
</dbReference>
<evidence type="ECO:0000313" key="3">
    <source>
        <dbReference type="EMBL" id="MBO8437296.1"/>
    </source>
</evidence>
<dbReference type="PROSITE" id="PS51782">
    <property type="entry name" value="LYSM"/>
    <property type="match status" value="3"/>
</dbReference>
<feature type="domain" description="LysM" evidence="2">
    <location>
        <begin position="38"/>
        <end position="81"/>
    </location>
</feature>
<protein>
    <submittedName>
        <fullName evidence="3">LysM peptidoglycan-binding domain-containing protein</fullName>
    </submittedName>
</protein>
<dbReference type="Gene3D" id="3.10.350.10">
    <property type="entry name" value="LysM domain"/>
    <property type="match status" value="3"/>
</dbReference>
<feature type="domain" description="LysM" evidence="2">
    <location>
        <begin position="189"/>
        <end position="240"/>
    </location>
</feature>
<accession>A0A9D9E336</accession>
<evidence type="ECO:0000313" key="4">
    <source>
        <dbReference type="Proteomes" id="UP000823636"/>
    </source>
</evidence>
<dbReference type="PANTHER" id="PTHR33734:SF22">
    <property type="entry name" value="MEMBRANE-BOUND LYTIC MUREIN TRANSGLYCOSYLASE D"/>
    <property type="match status" value="1"/>
</dbReference>
<sequence>MKSTLLSLISALILLFSSAFSALAEEYQTTTVKGTECYIYYVKQGEGFYSLNKKFGVTRDEVVKFNPSAKNGLNRGQKLYIPIPENAKPDASAASSTVHTVKQGESLYSISKQYNTTVSDIMVLNGMSSSALKAGDKLKIPQAGSNSSAATEKAGSDILQNATAAAPSEPVKQKEENIAIINGERYRTEKYVVQRRETLYSISQKFNTSIDNILACNPGIKSLSKGDILNIPMTKEVIKVVDEYRAANQPITVTPDRNMADADKKDKNHIKIAVLYPFRLNAPTHQSKAFLSCYKGLLLALDSMKHEGLSAEVVAFDTEGSIEKIKQILESPKLKGSDMIFGPDDKEGIKLIGEYAKYNQILLVNSFSINDNEVAGNRFIIQGHIPSSYFYSTASKALAKSAADKEVVFLVDNYETNDKKEFIENLREEFKASGKEITKFNFNDASNFNVLSNSLEKGADVIFIASSSTRNGVAKTTALLSKIKEARPDLNMSLFGYPEWLTYTKDYLEIFHNLNTTVFSRFYINTNDAAWKEFYRNFLYWYGSSAGYSLPATDVLGFDTGIFLLKGYAKFGSGLSQNISSLQSNSIQTDFSMTRISDNGGYINKNIYFVNFSPEFKISKSRVE</sequence>
<feature type="signal peptide" evidence="1">
    <location>
        <begin position="1"/>
        <end position="24"/>
    </location>
</feature>
<evidence type="ECO:0000256" key="1">
    <source>
        <dbReference type="SAM" id="SignalP"/>
    </source>
</evidence>
<dbReference type="InterPro" id="IPR036779">
    <property type="entry name" value="LysM_dom_sf"/>
</dbReference>
<dbReference type="PANTHER" id="PTHR33734">
    <property type="entry name" value="LYSM DOMAIN-CONTAINING GPI-ANCHORED PROTEIN 2"/>
    <property type="match status" value="1"/>
</dbReference>
<feature type="chain" id="PRO_5038549715" evidence="1">
    <location>
        <begin position="25"/>
        <end position="624"/>
    </location>
</feature>
<reference evidence="3" key="1">
    <citation type="submission" date="2020-10" db="EMBL/GenBank/DDBJ databases">
        <authorList>
            <person name="Gilroy R."/>
        </authorList>
    </citation>
    <scope>NUCLEOTIDE SEQUENCE</scope>
    <source>
        <strain evidence="3">G3-4614</strain>
    </source>
</reference>
<dbReference type="SUPFAM" id="SSF53822">
    <property type="entry name" value="Periplasmic binding protein-like I"/>
    <property type="match status" value="1"/>
</dbReference>
<organism evidence="3 4">
    <name type="scientific">Candidatus Caccoplasma merdipullorum</name>
    <dbReference type="NCBI Taxonomy" id="2840718"/>
    <lineage>
        <taxon>Bacteria</taxon>
        <taxon>Pseudomonadati</taxon>
        <taxon>Bacteroidota</taxon>
        <taxon>Bacteroidia</taxon>
        <taxon>Bacteroidales</taxon>
        <taxon>Bacteroidaceae</taxon>
        <taxon>Bacteroidaceae incertae sedis</taxon>
        <taxon>Candidatus Caccoplasma</taxon>
    </lineage>
</organism>
<name>A0A9D9E336_9BACT</name>
<reference evidence="3" key="2">
    <citation type="journal article" date="2021" name="PeerJ">
        <title>Extensive microbial diversity within the chicken gut microbiome revealed by metagenomics and culture.</title>
        <authorList>
            <person name="Gilroy R."/>
            <person name="Ravi A."/>
            <person name="Getino M."/>
            <person name="Pursley I."/>
            <person name="Horton D.L."/>
            <person name="Alikhan N.F."/>
            <person name="Baker D."/>
            <person name="Gharbi K."/>
            <person name="Hall N."/>
            <person name="Watson M."/>
            <person name="Adriaenssens E.M."/>
            <person name="Foster-Nyarko E."/>
            <person name="Jarju S."/>
            <person name="Secka A."/>
            <person name="Antonio M."/>
            <person name="Oren A."/>
            <person name="Chaudhuri R.R."/>
            <person name="La Ragione R."/>
            <person name="Hildebrand F."/>
            <person name="Pallen M.J."/>
        </authorList>
    </citation>
    <scope>NUCLEOTIDE SEQUENCE</scope>
    <source>
        <strain evidence="3">G3-4614</strain>
    </source>
</reference>
<comment type="caution">
    <text evidence="3">The sequence shown here is derived from an EMBL/GenBank/DDBJ whole genome shotgun (WGS) entry which is preliminary data.</text>
</comment>
<dbReference type="Pfam" id="PF01476">
    <property type="entry name" value="LysM"/>
    <property type="match status" value="2"/>
</dbReference>
<dbReference type="Proteomes" id="UP000823636">
    <property type="component" value="Unassembled WGS sequence"/>
</dbReference>
<dbReference type="SUPFAM" id="SSF54106">
    <property type="entry name" value="LysM domain"/>
    <property type="match status" value="3"/>
</dbReference>
<feature type="domain" description="LysM" evidence="2">
    <location>
        <begin position="97"/>
        <end position="140"/>
    </location>
</feature>
<gene>
    <name evidence="3" type="ORF">IAC54_00140</name>
</gene>
<keyword evidence="1" id="KW-0732">Signal</keyword>